<keyword evidence="7" id="KW-1185">Reference proteome</keyword>
<dbReference type="EMBL" id="AGCA01000016">
    <property type="protein sequence ID" value="EGY29954.1"/>
    <property type="molecule type" value="Genomic_DNA"/>
</dbReference>
<dbReference type="PATRIC" id="fig|1005043.3.peg.46"/>
<evidence type="ECO:0000256" key="2">
    <source>
        <dbReference type="ARBA" id="ARBA00022670"/>
    </source>
</evidence>
<dbReference type="CDD" id="cd07023">
    <property type="entry name" value="S49_Sppa_N_C"/>
    <property type="match status" value="1"/>
</dbReference>
<keyword evidence="2 6" id="KW-0645">Protease</keyword>
<dbReference type="Proteomes" id="UP000004116">
    <property type="component" value="Unassembled WGS sequence"/>
</dbReference>
<dbReference type="PANTHER" id="PTHR33209">
    <property type="entry name" value="PROTEASE 4"/>
    <property type="match status" value="1"/>
</dbReference>
<evidence type="ECO:0000313" key="6">
    <source>
        <dbReference type="EMBL" id="EGY29954.1"/>
    </source>
</evidence>
<evidence type="ECO:0000256" key="3">
    <source>
        <dbReference type="ARBA" id="ARBA00022801"/>
    </source>
</evidence>
<proteinExistence type="inferred from homology"/>
<dbReference type="SUPFAM" id="SSF52096">
    <property type="entry name" value="ClpP/crotonase"/>
    <property type="match status" value="1"/>
</dbReference>
<feature type="domain" description="Peptidase S49" evidence="5">
    <location>
        <begin position="1"/>
        <end position="138"/>
    </location>
</feature>
<evidence type="ECO:0000259" key="5">
    <source>
        <dbReference type="Pfam" id="PF01343"/>
    </source>
</evidence>
<dbReference type="AlphaFoldDB" id="G2GWC1"/>
<keyword evidence="4" id="KW-0720">Serine protease</keyword>
<evidence type="ECO:0000313" key="7">
    <source>
        <dbReference type="Proteomes" id="UP000004116"/>
    </source>
</evidence>
<evidence type="ECO:0000256" key="1">
    <source>
        <dbReference type="ARBA" id="ARBA00008683"/>
    </source>
</evidence>
<dbReference type="Gene3D" id="6.20.330.10">
    <property type="match status" value="1"/>
</dbReference>
<protein>
    <submittedName>
        <fullName evidence="6">Periplasmic serine protease</fullName>
    </submittedName>
</protein>
<comment type="similarity">
    <text evidence="1">Belongs to the peptidase S49 family.</text>
</comment>
<dbReference type="Gene3D" id="3.90.226.10">
    <property type="entry name" value="2-enoyl-CoA Hydratase, Chain A, domain 1"/>
    <property type="match status" value="1"/>
</dbReference>
<dbReference type="InterPro" id="IPR047272">
    <property type="entry name" value="S49_SppA_C"/>
</dbReference>
<dbReference type="GO" id="GO:0006508">
    <property type="term" value="P:proteolysis"/>
    <property type="evidence" value="ECO:0007669"/>
    <property type="project" value="UniProtKB-KW"/>
</dbReference>
<dbReference type="InterPro" id="IPR029045">
    <property type="entry name" value="ClpP/crotonase-like_dom_sf"/>
</dbReference>
<gene>
    <name evidence="6" type="ORF">Rin_00000500</name>
</gene>
<dbReference type="GO" id="GO:0008236">
    <property type="term" value="F:serine-type peptidase activity"/>
    <property type="evidence" value="ECO:0007669"/>
    <property type="project" value="UniProtKB-KW"/>
</dbReference>
<keyword evidence="3" id="KW-0378">Hydrolase</keyword>
<dbReference type="Pfam" id="PF01343">
    <property type="entry name" value="Peptidase_S49"/>
    <property type="match status" value="1"/>
</dbReference>
<name>G2GWC1_9ENTR</name>
<dbReference type="PANTHER" id="PTHR33209:SF1">
    <property type="entry name" value="PEPTIDASE S49 DOMAIN-CONTAINING PROTEIN"/>
    <property type="match status" value="1"/>
</dbReference>
<accession>G2GWC1</accession>
<evidence type="ECO:0000256" key="4">
    <source>
        <dbReference type="ARBA" id="ARBA00022825"/>
    </source>
</evidence>
<sequence>MAASGGYWVSTPANYIIASPSTLTGSIGIFVVINTFENSLDNVGVHSDGVATSPLADVTITKALPPEFSQMMKMTIEHRYQTFIELVATARKKNIAQMDEVAQGRVWTGSDAQQRGLVDQLGDFDDAVKKVAELAKLKQYTLQWFAEPPNLKEVILDQINTSMQAMLPPPFSAMLTAVKEQPHFLNQLKDPQNLYALCLVCSDLQ</sequence>
<organism evidence="6 7">
    <name type="scientific">Candidatus Regiella insecticola 5.15</name>
    <dbReference type="NCBI Taxonomy" id="1005043"/>
    <lineage>
        <taxon>Bacteria</taxon>
        <taxon>Pseudomonadati</taxon>
        <taxon>Pseudomonadota</taxon>
        <taxon>Gammaproteobacteria</taxon>
        <taxon>Enterobacterales</taxon>
        <taxon>Enterobacteriaceae</taxon>
        <taxon>aphid secondary symbionts</taxon>
        <taxon>Candidatus Regiella</taxon>
    </lineage>
</organism>
<dbReference type="InterPro" id="IPR002142">
    <property type="entry name" value="Peptidase_S49"/>
</dbReference>
<reference evidence="6 7" key="1">
    <citation type="journal article" date="2012" name="Genome Res.">
        <title>Genomic basis of endosymbiont-conferred protection against an insect parasitoid.</title>
        <authorList>
            <person name="Hansen A.K."/>
            <person name="Vorburger C."/>
            <person name="Moran N.A."/>
        </authorList>
    </citation>
    <scope>NUCLEOTIDE SEQUENCE [LARGE SCALE GENOMIC DNA]</scope>
    <source>
        <strain evidence="7">R5.15</strain>
    </source>
</reference>
<comment type="caution">
    <text evidence="6">The sequence shown here is derived from an EMBL/GenBank/DDBJ whole genome shotgun (WGS) entry which is preliminary data.</text>
</comment>